<accession>A0A8J4QFE2</accession>
<evidence type="ECO:0000313" key="1">
    <source>
        <dbReference type="EMBL" id="KAF3949100.1"/>
    </source>
</evidence>
<name>A0A8J4QFE2_9ROSI</name>
<gene>
    <name evidence="1" type="ORF">CMV_024977</name>
</gene>
<protein>
    <submittedName>
        <fullName evidence="1">Uncharacterized protein</fullName>
    </submittedName>
</protein>
<dbReference type="AlphaFoldDB" id="A0A8J4QFE2"/>
<proteinExistence type="predicted"/>
<comment type="caution">
    <text evidence="1">The sequence shown here is derived from an EMBL/GenBank/DDBJ whole genome shotgun (WGS) entry which is preliminary data.</text>
</comment>
<keyword evidence="2" id="KW-1185">Reference proteome</keyword>
<dbReference type="EMBL" id="JRKL02006315">
    <property type="protein sequence ID" value="KAF3949100.1"/>
    <property type="molecule type" value="Genomic_DNA"/>
</dbReference>
<evidence type="ECO:0000313" key="2">
    <source>
        <dbReference type="Proteomes" id="UP000737018"/>
    </source>
</evidence>
<sequence length="45" mass="4958">YGPTSSRTLYRDCLDEATYASFKFALGCSFGRRGSARCSDLSSPR</sequence>
<reference evidence="1" key="1">
    <citation type="submission" date="2020-03" db="EMBL/GenBank/DDBJ databases">
        <title>Castanea mollissima Vanexum genome sequencing.</title>
        <authorList>
            <person name="Staton M."/>
        </authorList>
    </citation>
    <scope>NUCLEOTIDE SEQUENCE</scope>
    <source>
        <tissue evidence="1">Leaf</tissue>
    </source>
</reference>
<dbReference type="Proteomes" id="UP000737018">
    <property type="component" value="Unassembled WGS sequence"/>
</dbReference>
<organism evidence="1 2">
    <name type="scientific">Castanea mollissima</name>
    <name type="common">Chinese chestnut</name>
    <dbReference type="NCBI Taxonomy" id="60419"/>
    <lineage>
        <taxon>Eukaryota</taxon>
        <taxon>Viridiplantae</taxon>
        <taxon>Streptophyta</taxon>
        <taxon>Embryophyta</taxon>
        <taxon>Tracheophyta</taxon>
        <taxon>Spermatophyta</taxon>
        <taxon>Magnoliopsida</taxon>
        <taxon>eudicotyledons</taxon>
        <taxon>Gunneridae</taxon>
        <taxon>Pentapetalae</taxon>
        <taxon>rosids</taxon>
        <taxon>fabids</taxon>
        <taxon>Fagales</taxon>
        <taxon>Fagaceae</taxon>
        <taxon>Castanea</taxon>
    </lineage>
</organism>
<feature type="non-terminal residue" evidence="1">
    <location>
        <position position="1"/>
    </location>
</feature>
<dbReference type="OrthoDB" id="10370911at2759"/>